<evidence type="ECO:0000256" key="6">
    <source>
        <dbReference type="ARBA" id="ARBA00022737"/>
    </source>
</evidence>
<feature type="domain" description="Rab-GAP TBC" evidence="12">
    <location>
        <begin position="382"/>
        <end position="557"/>
    </location>
</feature>
<keyword evidence="10" id="KW-0966">Cell projection</keyword>
<evidence type="ECO:0000259" key="12">
    <source>
        <dbReference type="PROSITE" id="PS50086"/>
    </source>
</evidence>
<dbReference type="GO" id="GO:0060271">
    <property type="term" value="P:cilium assembly"/>
    <property type="evidence" value="ECO:0007669"/>
    <property type="project" value="TreeGrafter"/>
</dbReference>
<evidence type="ECO:0000256" key="1">
    <source>
        <dbReference type="ARBA" id="ARBA00004120"/>
    </source>
</evidence>
<dbReference type="GO" id="GO:0034451">
    <property type="term" value="C:centriolar satellite"/>
    <property type="evidence" value="ECO:0007669"/>
    <property type="project" value="UniProtKB-SubCell"/>
</dbReference>
<sequence length="912" mass="105825">MNLGLIDNSNVIKNLFKLKPLRNDGLLFRIHHTTCNTKIRFIHGCFHHSTNILSIANSQGIIFIIDYSLCRFWGLPKLDSCTFIAFSPHNHKHLLTGLKTGNILICDIDSGNVQHKLKGHKLAVTGVSFDKQRYCLSTSRLEAFIWDLETATKVQVLNLETDCSLKYVAFVPFSGKVVACFQDDLIQIWSPLKFKTVKQFSPSNWKNYSVRSITFTRNGEFMVVSGHVPTLGIFQLDTSKVLKIINLSEYLKTVKQIEFVSQVFDGGCNKILGILSGQGVVYFFDVEQNEIISELCCDMEINKITCSPDGTHIICILCSGEVEVFDIKQYVMPPKEIHIHKIRNRLKINRKRCLNEVKYVKQEMKNMLEIKRLKFILKEHLEYPESFRTKIWEHLLQLPNNIHKYNNVINHVTVVAFEDLYDKYPLEDKTFLKVLKRSLNNLVTWCPFFAYVEYMPIFAFPFVKVFHNKPVACFEAICTVILNWCQHWFEYFPLAPVNILAIAENMLLEHDPELLYHFTLHKVTSNIYIWSVLETIFSEILTSSEWLTLWDHILTNEVSFLLSAVVAYNLVQRHTLMILKNLEDIEIFYKNQNPVDIKKLIKTSYCVLKNTSEKFHPRQYLNKFRPLNKGNYTLFFEYPKKLIDIKEEQTNKLDNYMINLLANECNLTKIKEKSALEGVTLEIQEEEKRRLREVEKLCLNQITARRDLVIKEEKRLKRMQENVNKNYMDEQVLKDDILANSISLYQTGSKGDSNENRKGGYEEKLHMAMNCDLLSRFIRKLAVELKSNGEECNVTSHSSDNIESQDKSMNIDLLNKFIKKLNIEIKENSDKCQCVEKTKSTANKITNLSEEEKRKRSRQLLNLSDVVKRTQSSSSSFKECKHRSSEECGCEILCPKMVRFTSSTTGGSVCSS</sequence>
<keyword evidence="7" id="KW-0970">Cilium biogenesis/degradation</keyword>
<dbReference type="PANTHER" id="PTHR19853:SF1">
    <property type="entry name" value="TBC1 DOMAIN FAMILY MEMBER 31"/>
    <property type="match status" value="1"/>
</dbReference>
<gene>
    <name evidence="13" type="ORF">PSYICH_LOCUS2533</name>
</gene>
<dbReference type="Proteomes" id="UP001153636">
    <property type="component" value="Chromosome 11"/>
</dbReference>
<reference evidence="13" key="1">
    <citation type="submission" date="2022-01" db="EMBL/GenBank/DDBJ databases">
        <authorList>
            <person name="King R."/>
        </authorList>
    </citation>
    <scope>NUCLEOTIDE SEQUENCE</scope>
</reference>
<dbReference type="EMBL" id="OV651823">
    <property type="protein sequence ID" value="CAH1101233.1"/>
    <property type="molecule type" value="Genomic_DNA"/>
</dbReference>
<evidence type="ECO:0000256" key="10">
    <source>
        <dbReference type="ARBA" id="ARBA00023273"/>
    </source>
</evidence>
<dbReference type="OrthoDB" id="5578278at2759"/>
<dbReference type="GO" id="GO:0036064">
    <property type="term" value="C:ciliary basal body"/>
    <property type="evidence" value="ECO:0007669"/>
    <property type="project" value="TreeGrafter"/>
</dbReference>
<evidence type="ECO:0000256" key="9">
    <source>
        <dbReference type="ARBA" id="ARBA00023212"/>
    </source>
</evidence>
<dbReference type="Gene3D" id="1.10.472.80">
    <property type="entry name" value="Ypt/Rab-GAP domain of gyp1p, domain 3"/>
    <property type="match status" value="1"/>
</dbReference>
<name>A0A9P0CJI3_9CUCU</name>
<dbReference type="SMART" id="SM00320">
    <property type="entry name" value="WD40"/>
    <property type="match status" value="4"/>
</dbReference>
<protein>
    <recommendedName>
        <fullName evidence="3">TBC1 domain family member 31</fullName>
    </recommendedName>
</protein>
<evidence type="ECO:0000313" key="14">
    <source>
        <dbReference type="Proteomes" id="UP001153636"/>
    </source>
</evidence>
<dbReference type="PANTHER" id="PTHR19853">
    <property type="entry name" value="WD REPEAT CONTAINING PROTEIN 3 WDR3"/>
    <property type="match status" value="1"/>
</dbReference>
<dbReference type="Pfam" id="PF00566">
    <property type="entry name" value="RabGAP-TBC"/>
    <property type="match status" value="1"/>
</dbReference>
<keyword evidence="5" id="KW-0853">WD repeat</keyword>
<evidence type="ECO:0000256" key="8">
    <source>
        <dbReference type="ARBA" id="ARBA00023054"/>
    </source>
</evidence>
<dbReference type="SUPFAM" id="SSF50978">
    <property type="entry name" value="WD40 repeat-like"/>
    <property type="match status" value="1"/>
</dbReference>
<proteinExistence type="predicted"/>
<dbReference type="InterPro" id="IPR036322">
    <property type="entry name" value="WD40_repeat_dom_sf"/>
</dbReference>
<comment type="subcellular location">
    <subcellularLocation>
        <location evidence="1">Cytoplasm</location>
        <location evidence="1">Cytoskeleton</location>
        <location evidence="1">Cilium basal body</location>
    </subcellularLocation>
    <subcellularLocation>
        <location evidence="2">Cytoplasm</location>
        <location evidence="2">Cytoskeleton</location>
        <location evidence="2">Microtubule organizing center</location>
        <location evidence="2">Centrosome</location>
        <location evidence="2">Centriolar satellite</location>
    </subcellularLocation>
</comment>
<keyword evidence="8" id="KW-0175">Coiled coil</keyword>
<dbReference type="InterPro" id="IPR000195">
    <property type="entry name" value="Rab-GAP-TBC_dom"/>
</dbReference>
<dbReference type="InterPro" id="IPR051570">
    <property type="entry name" value="TBC1_cilium_biogenesis"/>
</dbReference>
<dbReference type="Pfam" id="PF23770">
    <property type="entry name" value="Beta-prop_RIG_1st"/>
    <property type="match status" value="1"/>
</dbReference>
<evidence type="ECO:0000256" key="5">
    <source>
        <dbReference type="ARBA" id="ARBA00022574"/>
    </source>
</evidence>
<dbReference type="InterPro" id="IPR015943">
    <property type="entry name" value="WD40/YVTN_repeat-like_dom_sf"/>
</dbReference>
<evidence type="ECO:0000256" key="4">
    <source>
        <dbReference type="ARBA" id="ARBA00022490"/>
    </source>
</evidence>
<dbReference type="Gene3D" id="2.130.10.10">
    <property type="entry name" value="YVTN repeat-like/Quinoprotein amine dehydrogenase"/>
    <property type="match status" value="1"/>
</dbReference>
<dbReference type="InterPro" id="IPR056432">
    <property type="entry name" value="Beta-prop_GEMI5_1st"/>
</dbReference>
<dbReference type="PROSITE" id="PS50086">
    <property type="entry name" value="TBC_RABGAP"/>
    <property type="match status" value="1"/>
</dbReference>
<organism evidence="13 14">
    <name type="scientific">Psylliodes chrysocephalus</name>
    <dbReference type="NCBI Taxonomy" id="3402493"/>
    <lineage>
        <taxon>Eukaryota</taxon>
        <taxon>Metazoa</taxon>
        <taxon>Ecdysozoa</taxon>
        <taxon>Arthropoda</taxon>
        <taxon>Hexapoda</taxon>
        <taxon>Insecta</taxon>
        <taxon>Pterygota</taxon>
        <taxon>Neoptera</taxon>
        <taxon>Endopterygota</taxon>
        <taxon>Coleoptera</taxon>
        <taxon>Polyphaga</taxon>
        <taxon>Cucujiformia</taxon>
        <taxon>Chrysomeloidea</taxon>
        <taxon>Chrysomelidae</taxon>
        <taxon>Galerucinae</taxon>
        <taxon>Alticini</taxon>
        <taxon>Psylliodes</taxon>
    </lineage>
</organism>
<dbReference type="SUPFAM" id="SSF47923">
    <property type="entry name" value="Ypt/Rab-GAP domain of gyp1p"/>
    <property type="match status" value="1"/>
</dbReference>
<keyword evidence="9" id="KW-0206">Cytoskeleton</keyword>
<dbReference type="AlphaFoldDB" id="A0A9P0CJI3"/>
<comment type="function">
    <text evidence="11">Molecular adapter which is involved in cilium biogenesis. Part of a functional complex including OFD1 a centriolar protein involved in cilium assembly. Could regulate the cAMP-dependent phosphorylation of OFD1, and its subsequent ubiquitination by PJA2 which ultimately leads to its proteasomal degradation.</text>
</comment>
<evidence type="ECO:0000256" key="11">
    <source>
        <dbReference type="ARBA" id="ARBA00034464"/>
    </source>
</evidence>
<evidence type="ECO:0000256" key="3">
    <source>
        <dbReference type="ARBA" id="ARBA00014199"/>
    </source>
</evidence>
<dbReference type="InterPro" id="IPR001680">
    <property type="entry name" value="WD40_rpt"/>
</dbReference>
<keyword evidence="14" id="KW-1185">Reference proteome</keyword>
<evidence type="ECO:0000256" key="7">
    <source>
        <dbReference type="ARBA" id="ARBA00022794"/>
    </source>
</evidence>
<evidence type="ECO:0000256" key="2">
    <source>
        <dbReference type="ARBA" id="ARBA00004607"/>
    </source>
</evidence>
<evidence type="ECO:0000313" key="13">
    <source>
        <dbReference type="EMBL" id="CAH1101233.1"/>
    </source>
</evidence>
<keyword evidence="4" id="KW-0963">Cytoplasm</keyword>
<dbReference type="InterPro" id="IPR035969">
    <property type="entry name" value="Rab-GAP_TBC_sf"/>
</dbReference>
<accession>A0A9P0CJI3</accession>
<keyword evidence="6" id="KW-0677">Repeat</keyword>